<keyword evidence="1" id="KW-1185">Reference proteome</keyword>
<dbReference type="AlphaFoldDB" id="A0A1I7X015"/>
<sequence length="58" mass="6803">MLYLITESKRLLSRGNSVMRIWVADRLHVFPLNGETAKVYFYIKEIIIICDSDSIKLE</sequence>
<accession>A0A1I7X015</accession>
<evidence type="ECO:0000313" key="1">
    <source>
        <dbReference type="Proteomes" id="UP000095283"/>
    </source>
</evidence>
<reference evidence="2" key="1">
    <citation type="submission" date="2016-11" db="UniProtKB">
        <authorList>
            <consortium name="WormBaseParasite"/>
        </authorList>
    </citation>
    <scope>IDENTIFICATION</scope>
</reference>
<proteinExistence type="predicted"/>
<name>A0A1I7X015_HETBA</name>
<dbReference type="Proteomes" id="UP000095283">
    <property type="component" value="Unplaced"/>
</dbReference>
<dbReference type="WBParaSite" id="Hba_10772">
    <property type="protein sequence ID" value="Hba_10772"/>
    <property type="gene ID" value="Hba_10772"/>
</dbReference>
<organism evidence="1 2">
    <name type="scientific">Heterorhabditis bacteriophora</name>
    <name type="common">Entomopathogenic nematode worm</name>
    <dbReference type="NCBI Taxonomy" id="37862"/>
    <lineage>
        <taxon>Eukaryota</taxon>
        <taxon>Metazoa</taxon>
        <taxon>Ecdysozoa</taxon>
        <taxon>Nematoda</taxon>
        <taxon>Chromadorea</taxon>
        <taxon>Rhabditida</taxon>
        <taxon>Rhabditina</taxon>
        <taxon>Rhabditomorpha</taxon>
        <taxon>Strongyloidea</taxon>
        <taxon>Heterorhabditidae</taxon>
        <taxon>Heterorhabditis</taxon>
    </lineage>
</organism>
<protein>
    <submittedName>
        <fullName evidence="2">Uncharacterized protein</fullName>
    </submittedName>
</protein>
<evidence type="ECO:0000313" key="2">
    <source>
        <dbReference type="WBParaSite" id="Hba_10772"/>
    </source>
</evidence>